<protein>
    <submittedName>
        <fullName evidence="2">Uncharacterized protein</fullName>
    </submittedName>
</protein>
<gene>
    <name evidence="2" type="ORF">N7458_000296</name>
</gene>
<feature type="region of interest" description="Disordered" evidence="1">
    <location>
        <begin position="1"/>
        <end position="73"/>
    </location>
</feature>
<accession>A0AAD6CGK1</accession>
<proteinExistence type="predicted"/>
<reference evidence="2" key="1">
    <citation type="submission" date="2022-12" db="EMBL/GenBank/DDBJ databases">
        <authorList>
            <person name="Petersen C."/>
        </authorList>
    </citation>
    <scope>NUCLEOTIDE SEQUENCE</scope>
    <source>
        <strain evidence="2">IBT 16125</strain>
    </source>
</reference>
<evidence type="ECO:0000313" key="2">
    <source>
        <dbReference type="EMBL" id="KAJ5464610.1"/>
    </source>
</evidence>
<reference evidence="2" key="2">
    <citation type="journal article" date="2023" name="IMA Fungus">
        <title>Comparative genomic study of the Penicillium genus elucidates a diverse pangenome and 15 lateral gene transfer events.</title>
        <authorList>
            <person name="Petersen C."/>
            <person name="Sorensen T."/>
            <person name="Nielsen M.R."/>
            <person name="Sondergaard T.E."/>
            <person name="Sorensen J.L."/>
            <person name="Fitzpatrick D.A."/>
            <person name="Frisvad J.C."/>
            <person name="Nielsen K.L."/>
        </authorList>
    </citation>
    <scope>NUCLEOTIDE SEQUENCE</scope>
    <source>
        <strain evidence="2">IBT 16125</strain>
    </source>
</reference>
<feature type="compositionally biased region" description="Basic residues" evidence="1">
    <location>
        <begin position="11"/>
        <end position="20"/>
    </location>
</feature>
<evidence type="ECO:0000313" key="3">
    <source>
        <dbReference type="Proteomes" id="UP001213681"/>
    </source>
</evidence>
<evidence type="ECO:0000256" key="1">
    <source>
        <dbReference type="SAM" id="MobiDB-lite"/>
    </source>
</evidence>
<name>A0AAD6CGK1_9EURO</name>
<dbReference type="EMBL" id="JAPVEA010000001">
    <property type="protein sequence ID" value="KAJ5464610.1"/>
    <property type="molecule type" value="Genomic_DNA"/>
</dbReference>
<organism evidence="2 3">
    <name type="scientific">Penicillium daleae</name>
    <dbReference type="NCBI Taxonomy" id="63821"/>
    <lineage>
        <taxon>Eukaryota</taxon>
        <taxon>Fungi</taxon>
        <taxon>Dikarya</taxon>
        <taxon>Ascomycota</taxon>
        <taxon>Pezizomycotina</taxon>
        <taxon>Eurotiomycetes</taxon>
        <taxon>Eurotiomycetidae</taxon>
        <taxon>Eurotiales</taxon>
        <taxon>Aspergillaceae</taxon>
        <taxon>Penicillium</taxon>
    </lineage>
</organism>
<keyword evidence="3" id="KW-1185">Reference proteome</keyword>
<dbReference type="RefSeq" id="XP_056771457.1">
    <property type="nucleotide sequence ID" value="XM_056903690.1"/>
</dbReference>
<feature type="compositionally biased region" description="Basic and acidic residues" evidence="1">
    <location>
        <begin position="34"/>
        <end position="64"/>
    </location>
</feature>
<dbReference type="AlphaFoldDB" id="A0AAD6CGK1"/>
<dbReference type="Proteomes" id="UP001213681">
    <property type="component" value="Unassembled WGS sequence"/>
</dbReference>
<comment type="caution">
    <text evidence="2">The sequence shown here is derived from an EMBL/GenBank/DDBJ whole genome shotgun (WGS) entry which is preliminary data.</text>
</comment>
<dbReference type="GeneID" id="81593933"/>
<sequence>MNSPKGNIGKTSRKLKTKRREGRERPGKSTTPETARKTERSRDGNNRKEEEEEEGKKVGGGEKKAMKKWKSQI</sequence>